<evidence type="ECO:0000313" key="1">
    <source>
        <dbReference type="EMBL" id="KKS23762.1"/>
    </source>
</evidence>
<dbReference type="Proteomes" id="UP000033949">
    <property type="component" value="Unassembled WGS sequence"/>
</dbReference>
<feature type="non-terminal residue" evidence="1">
    <location>
        <position position="1"/>
    </location>
</feature>
<dbReference type="Gene3D" id="2.30.40.10">
    <property type="entry name" value="Urease, subunit C, domain 1"/>
    <property type="match status" value="1"/>
</dbReference>
<reference evidence="1 2" key="1">
    <citation type="journal article" date="2015" name="Nature">
        <title>rRNA introns, odd ribosomes, and small enigmatic genomes across a large radiation of phyla.</title>
        <authorList>
            <person name="Brown C.T."/>
            <person name="Hug L.A."/>
            <person name="Thomas B.C."/>
            <person name="Sharon I."/>
            <person name="Castelle C.J."/>
            <person name="Singh A."/>
            <person name="Wilkins M.J."/>
            <person name="Williams K.H."/>
            <person name="Banfield J.F."/>
        </authorList>
    </citation>
    <scope>NUCLEOTIDE SEQUENCE [LARGE SCALE GENOMIC DNA]</scope>
</reference>
<organism evidence="1 2">
    <name type="scientific">Candidatus Nomurabacteria bacterium GW2011_GWC2_41_8</name>
    <dbReference type="NCBI Taxonomy" id="1618755"/>
    <lineage>
        <taxon>Bacteria</taxon>
        <taxon>Candidatus Nomuraibacteriota</taxon>
    </lineage>
</organism>
<dbReference type="AlphaFoldDB" id="A0A0G0XH50"/>
<dbReference type="SUPFAM" id="SSF51338">
    <property type="entry name" value="Composite domain of metallo-dependent hydrolases"/>
    <property type="match status" value="1"/>
</dbReference>
<accession>A0A0G0XH50</accession>
<protein>
    <submittedName>
        <fullName evidence="1">Dihydroorotase</fullName>
    </submittedName>
</protein>
<name>A0A0G0XH50_9BACT</name>
<dbReference type="Gene3D" id="3.20.20.140">
    <property type="entry name" value="Metal-dependent hydrolases"/>
    <property type="match status" value="1"/>
</dbReference>
<dbReference type="InterPro" id="IPR011059">
    <property type="entry name" value="Metal-dep_hydrolase_composite"/>
</dbReference>
<comment type="caution">
    <text evidence="1">The sequence shown here is derived from an EMBL/GenBank/DDBJ whole genome shotgun (WGS) entry which is preliminary data.</text>
</comment>
<sequence length="91" mass="9929">FSPEEIARACSANPGNFFNQFSPNRYGKIKEGYIGSLTILNINKPTTITKDILKTKCGWSPFEGITFPGSVAMTIIKGVAFAKASADRRNI</sequence>
<gene>
    <name evidence="1" type="ORF">UU82_C0020G0009</name>
</gene>
<dbReference type="GO" id="GO:0016810">
    <property type="term" value="F:hydrolase activity, acting on carbon-nitrogen (but not peptide) bonds"/>
    <property type="evidence" value="ECO:0007669"/>
    <property type="project" value="InterPro"/>
</dbReference>
<evidence type="ECO:0000313" key="2">
    <source>
        <dbReference type="Proteomes" id="UP000033949"/>
    </source>
</evidence>
<dbReference type="EMBL" id="LCCC01000020">
    <property type="protein sequence ID" value="KKS23762.1"/>
    <property type="molecule type" value="Genomic_DNA"/>
</dbReference>
<proteinExistence type="predicted"/>